<dbReference type="PIRSF" id="PIRSF029477">
    <property type="entry name" value="UCP029477"/>
    <property type="match status" value="1"/>
</dbReference>
<reference evidence="2 3" key="1">
    <citation type="submission" date="2019-05" db="EMBL/GenBank/DDBJ databases">
        <title>Verrucobacter flavum gen. nov., sp. nov. a new member of the family Verrucomicrobiaceae.</title>
        <authorList>
            <person name="Szuroczki S."/>
            <person name="Abbaszade G."/>
            <person name="Szabo A."/>
            <person name="Felfoldi T."/>
            <person name="Schumann P."/>
            <person name="Boka K."/>
            <person name="Keki Z."/>
            <person name="Toumi M."/>
            <person name="Toth E."/>
        </authorList>
    </citation>
    <scope>NUCLEOTIDE SEQUENCE [LARGE SCALE GENOMIC DNA]</scope>
    <source>
        <strain evidence="2 3">MG-N-17</strain>
    </source>
</reference>
<evidence type="ECO:0000259" key="1">
    <source>
        <dbReference type="Pfam" id="PF09537"/>
    </source>
</evidence>
<dbReference type="OrthoDB" id="282393at2"/>
<dbReference type="NCBIfam" id="TIGR02284">
    <property type="entry name" value="PA2169 family four-helix-bundle protein"/>
    <property type="match status" value="1"/>
</dbReference>
<dbReference type="Pfam" id="PF09537">
    <property type="entry name" value="DUF2383"/>
    <property type="match status" value="1"/>
</dbReference>
<dbReference type="RefSeq" id="WP_138084631.1">
    <property type="nucleotide sequence ID" value="NZ_VAUV01000002.1"/>
</dbReference>
<sequence>MNTTANTPDAKDVRGVLDNLIEISKDGQEGYRLASEHATDPALKQAFSERSASRARFVSQLQDLQTRYGTSDPQDSGSVSGSLHRAWLQIRSTVARREDQAILEEAERGEDAAVAAYREALTHQPPLPADAVTTVQAQAAEVKEDHDFVRDLRDSGRFEVKTNS</sequence>
<keyword evidence="3" id="KW-1185">Reference proteome</keyword>
<dbReference type="Proteomes" id="UP000306196">
    <property type="component" value="Unassembled WGS sequence"/>
</dbReference>
<dbReference type="SUPFAM" id="SSF47240">
    <property type="entry name" value="Ferritin-like"/>
    <property type="match status" value="1"/>
</dbReference>
<protein>
    <submittedName>
        <fullName evidence="2">PA2169 family four-helix-bundle protein</fullName>
    </submittedName>
</protein>
<organism evidence="2 3">
    <name type="scientific">Phragmitibacter flavus</name>
    <dbReference type="NCBI Taxonomy" id="2576071"/>
    <lineage>
        <taxon>Bacteria</taxon>
        <taxon>Pseudomonadati</taxon>
        <taxon>Verrucomicrobiota</taxon>
        <taxon>Verrucomicrobiia</taxon>
        <taxon>Verrucomicrobiales</taxon>
        <taxon>Verrucomicrobiaceae</taxon>
        <taxon>Phragmitibacter</taxon>
    </lineage>
</organism>
<dbReference type="InterPro" id="IPR009078">
    <property type="entry name" value="Ferritin-like_SF"/>
</dbReference>
<evidence type="ECO:0000313" key="3">
    <source>
        <dbReference type="Proteomes" id="UP000306196"/>
    </source>
</evidence>
<dbReference type="InterPro" id="IPR011971">
    <property type="entry name" value="CHP02284"/>
</dbReference>
<dbReference type="EMBL" id="VAUV01000002">
    <property type="protein sequence ID" value="TLD72275.1"/>
    <property type="molecule type" value="Genomic_DNA"/>
</dbReference>
<accession>A0A5R8KK13</accession>
<dbReference type="InterPro" id="IPR012347">
    <property type="entry name" value="Ferritin-like"/>
</dbReference>
<dbReference type="InterPro" id="IPR016920">
    <property type="entry name" value="UCP029477"/>
</dbReference>
<gene>
    <name evidence="2" type="ORF">FEM03_02665</name>
</gene>
<name>A0A5R8KK13_9BACT</name>
<proteinExistence type="predicted"/>
<dbReference type="AlphaFoldDB" id="A0A5R8KK13"/>
<dbReference type="InterPro" id="IPR019052">
    <property type="entry name" value="DUF2383"/>
</dbReference>
<evidence type="ECO:0000313" key="2">
    <source>
        <dbReference type="EMBL" id="TLD72275.1"/>
    </source>
</evidence>
<comment type="caution">
    <text evidence="2">The sequence shown here is derived from an EMBL/GenBank/DDBJ whole genome shotgun (WGS) entry which is preliminary data.</text>
</comment>
<feature type="domain" description="DUF2383" evidence="1">
    <location>
        <begin position="16"/>
        <end position="122"/>
    </location>
</feature>
<dbReference type="Gene3D" id="1.20.1260.10">
    <property type="match status" value="1"/>
</dbReference>